<dbReference type="Pfam" id="PF21530">
    <property type="entry name" value="Pif1_2B_dom"/>
    <property type="match status" value="1"/>
</dbReference>
<proteinExistence type="predicted"/>
<dbReference type="PANTHER" id="PTHR23274">
    <property type="entry name" value="DNA HELICASE-RELATED"/>
    <property type="match status" value="1"/>
</dbReference>
<evidence type="ECO:0000313" key="2">
    <source>
        <dbReference type="EMBL" id="GBL73477.1"/>
    </source>
</evidence>
<accession>A0A4Y2A1Q8</accession>
<evidence type="ECO:0000313" key="3">
    <source>
        <dbReference type="Proteomes" id="UP000499080"/>
    </source>
</evidence>
<dbReference type="GO" id="GO:0006260">
    <property type="term" value="P:DNA replication"/>
    <property type="evidence" value="ECO:0007669"/>
    <property type="project" value="TreeGrafter"/>
</dbReference>
<dbReference type="InterPro" id="IPR049163">
    <property type="entry name" value="Pif1-like_2B_dom"/>
</dbReference>
<comment type="caution">
    <text evidence="2">The sequence shown here is derived from an EMBL/GenBank/DDBJ whole genome shotgun (WGS) entry which is preliminary data.</text>
</comment>
<dbReference type="EMBL" id="BGPR01000003">
    <property type="protein sequence ID" value="GBL73477.1"/>
    <property type="molecule type" value="Genomic_DNA"/>
</dbReference>
<evidence type="ECO:0000259" key="1">
    <source>
        <dbReference type="Pfam" id="PF21530"/>
    </source>
</evidence>
<sequence>MSGAPSDKPRLKVGVPVLLKRNLDISRLSNGTWLQITRLGPNVMKATVMTAIGRRESVLNPRLPIIPKDLPTQFKRQQIPLKISFARLKVAGVHLEKPYFSHGQL</sequence>
<dbReference type="OrthoDB" id="6428367at2759"/>
<gene>
    <name evidence="2" type="ORF">AVEN_159473_1</name>
</gene>
<feature type="domain" description="DNA helicase Pif1-like 2B" evidence="1">
    <location>
        <begin position="2"/>
        <end position="39"/>
    </location>
</feature>
<organism evidence="2 3">
    <name type="scientific">Araneus ventricosus</name>
    <name type="common">Orbweaver spider</name>
    <name type="synonym">Epeira ventricosa</name>
    <dbReference type="NCBI Taxonomy" id="182803"/>
    <lineage>
        <taxon>Eukaryota</taxon>
        <taxon>Metazoa</taxon>
        <taxon>Ecdysozoa</taxon>
        <taxon>Arthropoda</taxon>
        <taxon>Chelicerata</taxon>
        <taxon>Arachnida</taxon>
        <taxon>Araneae</taxon>
        <taxon>Araneomorphae</taxon>
        <taxon>Entelegynae</taxon>
        <taxon>Araneoidea</taxon>
        <taxon>Araneidae</taxon>
        <taxon>Araneus</taxon>
    </lineage>
</organism>
<protein>
    <recommendedName>
        <fullName evidence="1">DNA helicase Pif1-like 2B domain-containing protein</fullName>
    </recommendedName>
</protein>
<dbReference type="Proteomes" id="UP000499080">
    <property type="component" value="Unassembled WGS sequence"/>
</dbReference>
<dbReference type="AlphaFoldDB" id="A0A4Y2A1Q8"/>
<dbReference type="GO" id="GO:0005657">
    <property type="term" value="C:replication fork"/>
    <property type="evidence" value="ECO:0007669"/>
    <property type="project" value="TreeGrafter"/>
</dbReference>
<dbReference type="PANTHER" id="PTHR23274:SF48">
    <property type="entry name" value="ATP-DEPENDENT DNA HELICASE"/>
    <property type="match status" value="1"/>
</dbReference>
<keyword evidence="3" id="KW-1185">Reference proteome</keyword>
<reference evidence="2 3" key="1">
    <citation type="journal article" date="2019" name="Sci. Rep.">
        <title>Orb-weaving spider Araneus ventricosus genome elucidates the spidroin gene catalogue.</title>
        <authorList>
            <person name="Kono N."/>
            <person name="Nakamura H."/>
            <person name="Ohtoshi R."/>
            <person name="Moran D.A.P."/>
            <person name="Shinohara A."/>
            <person name="Yoshida Y."/>
            <person name="Fujiwara M."/>
            <person name="Mori M."/>
            <person name="Tomita M."/>
            <person name="Arakawa K."/>
        </authorList>
    </citation>
    <scope>NUCLEOTIDE SEQUENCE [LARGE SCALE GENOMIC DNA]</scope>
</reference>
<name>A0A4Y2A1Q8_ARAVE</name>